<gene>
    <name evidence="2" type="ORF">HINF_LOCUS21050</name>
    <name evidence="1" type="ORF">HINF_LOCUS50921</name>
</gene>
<dbReference type="EMBL" id="CATOUU010000967">
    <property type="protein sequence ID" value="CAI9963276.1"/>
    <property type="molecule type" value="Genomic_DNA"/>
</dbReference>
<accession>A0AA86QXT4</accession>
<comment type="caution">
    <text evidence="1">The sequence shown here is derived from an EMBL/GenBank/DDBJ whole genome shotgun (WGS) entry which is preliminary data.</text>
</comment>
<evidence type="ECO:0000313" key="3">
    <source>
        <dbReference type="Proteomes" id="UP001642409"/>
    </source>
</evidence>
<sequence>MSAQSIQYFMNLYMKELPDPPNDFNNEDTQKKHILQAYLTNKKAIQQAHRQIAQIIDEPLIKKVQQNFLRIVLPHCRFMISSSVLDEINKFYIVDEGHNGMIAFVKEKLHYIFDKKLFNHTYLDRLLRNITKKQSNKKQQLRRCEFDAFVTSLLPQTDVIQAKLNSNASFADIQKEVDQQFQGQFIHHDFIWNEDESANKSQCSERYEPSNVSTFETVLNCEPDCGQKDLAADSFSLFKCNQFQNISVTGSCPDEFEDTQ</sequence>
<dbReference type="Proteomes" id="UP001642409">
    <property type="component" value="Unassembled WGS sequence"/>
</dbReference>
<evidence type="ECO:0000313" key="1">
    <source>
        <dbReference type="EMBL" id="CAI9963276.1"/>
    </source>
</evidence>
<reference evidence="2 3" key="2">
    <citation type="submission" date="2024-07" db="EMBL/GenBank/DDBJ databases">
        <authorList>
            <person name="Akdeniz Z."/>
        </authorList>
    </citation>
    <scope>NUCLEOTIDE SEQUENCE [LARGE SCALE GENOMIC DNA]</scope>
</reference>
<reference evidence="1" key="1">
    <citation type="submission" date="2023-06" db="EMBL/GenBank/DDBJ databases">
        <authorList>
            <person name="Kurt Z."/>
        </authorList>
    </citation>
    <scope>NUCLEOTIDE SEQUENCE</scope>
</reference>
<dbReference type="EMBL" id="CAXDID020000057">
    <property type="protein sequence ID" value="CAL6008297.1"/>
    <property type="molecule type" value="Genomic_DNA"/>
</dbReference>
<organism evidence="1">
    <name type="scientific">Hexamita inflata</name>
    <dbReference type="NCBI Taxonomy" id="28002"/>
    <lineage>
        <taxon>Eukaryota</taxon>
        <taxon>Metamonada</taxon>
        <taxon>Diplomonadida</taxon>
        <taxon>Hexamitidae</taxon>
        <taxon>Hexamitinae</taxon>
        <taxon>Hexamita</taxon>
    </lineage>
</organism>
<evidence type="ECO:0000313" key="2">
    <source>
        <dbReference type="EMBL" id="CAL6008297.1"/>
    </source>
</evidence>
<dbReference type="AlphaFoldDB" id="A0AA86QXT4"/>
<proteinExistence type="predicted"/>
<name>A0AA86QXT4_9EUKA</name>
<protein>
    <submittedName>
        <fullName evidence="2">Hypothetical_protein</fullName>
    </submittedName>
</protein>
<keyword evidence="3" id="KW-1185">Reference proteome</keyword>